<reference evidence="2" key="2">
    <citation type="submission" date="2024-02" db="EMBL/GenBank/DDBJ databases">
        <authorList>
            <person name="Prathaban M."/>
            <person name="Mythili R."/>
            <person name="Sharmila Devi N."/>
            <person name="Sobanaa M."/>
            <person name="Prathiviraj R."/>
            <person name="Selvin J."/>
        </authorList>
    </citation>
    <scope>NUCLEOTIDE SEQUENCE</scope>
    <source>
        <strain evidence="2">MP1014</strain>
    </source>
</reference>
<sequence>MSTLSEFLKARISELLSHEGKHREEHGNPPLTPEREAELRELHAQADQYEQGLFGPGQASWVEGLMRERAADFSDHPDYRDEWRR</sequence>
<name>A0ABU7Z6F7_9MICO</name>
<keyword evidence="3" id="KW-1185">Reference proteome</keyword>
<reference evidence="2" key="1">
    <citation type="journal article" date="2024" name="Antonie Van Leeuwenhoek">
        <title>Isoptericola haloaureus sp. nov., a dimorphic actinobacterium isolated from mangrove sediments of southeast India, implicating biosaline agricultural significance through nitrogen fixation and salt tolerance genes.</title>
        <authorList>
            <person name="Prathaban M."/>
            <person name="Prathiviraj R."/>
            <person name="Ravichandran M."/>
            <person name="Natarajan S.D."/>
            <person name="Sobanaa M."/>
            <person name="Hari Krishna Kumar S."/>
            <person name="Chandrasekar V."/>
            <person name="Selvin J."/>
        </authorList>
    </citation>
    <scope>NUCLEOTIDE SEQUENCE</scope>
    <source>
        <strain evidence="2">MP1014</strain>
    </source>
</reference>
<evidence type="ECO:0000313" key="3">
    <source>
        <dbReference type="Proteomes" id="UP001310387"/>
    </source>
</evidence>
<gene>
    <name evidence="2" type="ORF">V5O49_08120</name>
</gene>
<proteinExistence type="predicted"/>
<evidence type="ECO:0000256" key="1">
    <source>
        <dbReference type="SAM" id="MobiDB-lite"/>
    </source>
</evidence>
<organism evidence="2 3">
    <name type="scientific">Isoptericola haloaureus</name>
    <dbReference type="NCBI Taxonomy" id="1542902"/>
    <lineage>
        <taxon>Bacteria</taxon>
        <taxon>Bacillati</taxon>
        <taxon>Actinomycetota</taxon>
        <taxon>Actinomycetes</taxon>
        <taxon>Micrococcales</taxon>
        <taxon>Promicromonosporaceae</taxon>
        <taxon>Isoptericola</taxon>
    </lineage>
</organism>
<accession>A0ABU7Z6F7</accession>
<feature type="region of interest" description="Disordered" evidence="1">
    <location>
        <begin position="16"/>
        <end position="35"/>
    </location>
</feature>
<comment type="caution">
    <text evidence="2">The sequence shown here is derived from an EMBL/GenBank/DDBJ whole genome shotgun (WGS) entry which is preliminary data.</text>
</comment>
<dbReference type="RefSeq" id="WP_332901760.1">
    <property type="nucleotide sequence ID" value="NZ_JBAGLP010000116.1"/>
</dbReference>
<evidence type="ECO:0000313" key="2">
    <source>
        <dbReference type="EMBL" id="MEG3615084.1"/>
    </source>
</evidence>
<protein>
    <submittedName>
        <fullName evidence="2">Uncharacterized protein</fullName>
    </submittedName>
</protein>
<dbReference type="Proteomes" id="UP001310387">
    <property type="component" value="Unassembled WGS sequence"/>
</dbReference>
<dbReference type="EMBL" id="JBAGLP010000116">
    <property type="protein sequence ID" value="MEG3615084.1"/>
    <property type="molecule type" value="Genomic_DNA"/>
</dbReference>